<dbReference type="Gene3D" id="1.10.260.40">
    <property type="entry name" value="lambda repressor-like DNA-binding domains"/>
    <property type="match status" value="1"/>
</dbReference>
<dbReference type="Pfam" id="PF00356">
    <property type="entry name" value="LacI"/>
    <property type="match status" value="1"/>
</dbReference>
<protein>
    <submittedName>
        <fullName evidence="5">LacI family transcriptional regulator</fullName>
    </submittedName>
</protein>
<keyword evidence="2" id="KW-0238">DNA-binding</keyword>
<evidence type="ECO:0000256" key="3">
    <source>
        <dbReference type="ARBA" id="ARBA00023163"/>
    </source>
</evidence>
<dbReference type="CDD" id="cd01392">
    <property type="entry name" value="HTH_LacI"/>
    <property type="match status" value="1"/>
</dbReference>
<dbReference type="PROSITE" id="PS50932">
    <property type="entry name" value="HTH_LACI_2"/>
    <property type="match status" value="1"/>
</dbReference>
<keyword evidence="3" id="KW-0804">Transcription</keyword>
<reference evidence="5 6" key="1">
    <citation type="submission" date="2018-12" db="EMBL/GenBank/DDBJ databases">
        <authorList>
            <consortium name="Pathogen Informatics"/>
        </authorList>
    </citation>
    <scope>NUCLEOTIDE SEQUENCE [LARGE SCALE GENOMIC DNA]</scope>
    <source>
        <strain evidence="5 6">NCTC13635</strain>
    </source>
</reference>
<dbReference type="PANTHER" id="PTHR30146">
    <property type="entry name" value="LACI-RELATED TRANSCRIPTIONAL REPRESSOR"/>
    <property type="match status" value="1"/>
</dbReference>
<evidence type="ECO:0000256" key="2">
    <source>
        <dbReference type="ARBA" id="ARBA00023125"/>
    </source>
</evidence>
<dbReference type="EMBL" id="LR134162">
    <property type="protein sequence ID" value="VEA99028.1"/>
    <property type="molecule type" value="Genomic_DNA"/>
</dbReference>
<proteinExistence type="predicted"/>
<name>A0A447RGX1_KLEPN</name>
<dbReference type="SMART" id="SM00354">
    <property type="entry name" value="HTH_LACI"/>
    <property type="match status" value="1"/>
</dbReference>
<accession>A0A447RGX1</accession>
<dbReference type="GO" id="GO:0003700">
    <property type="term" value="F:DNA-binding transcription factor activity"/>
    <property type="evidence" value="ECO:0007669"/>
    <property type="project" value="TreeGrafter"/>
</dbReference>
<evidence type="ECO:0000256" key="1">
    <source>
        <dbReference type="ARBA" id="ARBA00023015"/>
    </source>
</evidence>
<dbReference type="AlphaFoldDB" id="A0A447RGX1"/>
<dbReference type="SUPFAM" id="SSF47413">
    <property type="entry name" value="lambda repressor-like DNA-binding domains"/>
    <property type="match status" value="1"/>
</dbReference>
<gene>
    <name evidence="5" type="primary">gntR_1</name>
    <name evidence="5" type="ORF">NCTC13635_00247</name>
</gene>
<feature type="domain" description="HTH lacI-type" evidence="4">
    <location>
        <begin position="1"/>
        <end position="50"/>
    </location>
</feature>
<evidence type="ECO:0000313" key="5">
    <source>
        <dbReference type="EMBL" id="VEA99028.1"/>
    </source>
</evidence>
<dbReference type="PANTHER" id="PTHR30146:SF33">
    <property type="entry name" value="TRANSCRIPTIONAL REGULATOR"/>
    <property type="match status" value="1"/>
</dbReference>
<dbReference type="InterPro" id="IPR010982">
    <property type="entry name" value="Lambda_DNA-bd_dom_sf"/>
</dbReference>
<keyword evidence="1" id="KW-0805">Transcription regulation</keyword>
<dbReference type="InterPro" id="IPR000843">
    <property type="entry name" value="HTH_LacI"/>
</dbReference>
<sequence>MAEFVGVSAMTVSRALRMPEKVNPELRDRIDAAVSQLGYVPNLQARNLASVHSDLILAVVPTFSSPGFFAGL</sequence>
<dbReference type="Proteomes" id="UP000282433">
    <property type="component" value="Chromosome"/>
</dbReference>
<evidence type="ECO:0000313" key="6">
    <source>
        <dbReference type="Proteomes" id="UP000282433"/>
    </source>
</evidence>
<organism evidence="5 6">
    <name type="scientific">Klebsiella pneumoniae</name>
    <dbReference type="NCBI Taxonomy" id="573"/>
    <lineage>
        <taxon>Bacteria</taxon>
        <taxon>Pseudomonadati</taxon>
        <taxon>Pseudomonadota</taxon>
        <taxon>Gammaproteobacteria</taxon>
        <taxon>Enterobacterales</taxon>
        <taxon>Enterobacteriaceae</taxon>
        <taxon>Klebsiella/Raoultella group</taxon>
        <taxon>Klebsiella</taxon>
        <taxon>Klebsiella pneumoniae complex</taxon>
    </lineage>
</organism>
<evidence type="ECO:0000259" key="4">
    <source>
        <dbReference type="PROSITE" id="PS50932"/>
    </source>
</evidence>
<dbReference type="GO" id="GO:0000976">
    <property type="term" value="F:transcription cis-regulatory region binding"/>
    <property type="evidence" value="ECO:0007669"/>
    <property type="project" value="TreeGrafter"/>
</dbReference>